<feature type="transmembrane region" description="Helical" evidence="5">
    <location>
        <begin position="80"/>
        <end position="104"/>
    </location>
</feature>
<feature type="transmembrane region" description="Helical" evidence="5">
    <location>
        <begin position="53"/>
        <end position="74"/>
    </location>
</feature>
<feature type="transmembrane region" description="Helical" evidence="5">
    <location>
        <begin position="443"/>
        <end position="461"/>
    </location>
</feature>
<protein>
    <submittedName>
        <fullName evidence="7">Transporter</fullName>
    </submittedName>
</protein>
<comment type="subcellular location">
    <subcellularLocation>
        <location evidence="1">Membrane</location>
        <topology evidence="1">Multi-pass membrane protein</topology>
    </subcellularLocation>
</comment>
<keyword evidence="3 5" id="KW-1133">Transmembrane helix</keyword>
<feature type="transmembrane region" description="Helical" evidence="5">
    <location>
        <begin position="156"/>
        <end position="175"/>
    </location>
</feature>
<dbReference type="Pfam" id="PF00324">
    <property type="entry name" value="AA_permease"/>
    <property type="match status" value="1"/>
</dbReference>
<accession>A0ABM8H4K0</accession>
<keyword evidence="8" id="KW-1185">Reference proteome</keyword>
<evidence type="ECO:0000256" key="4">
    <source>
        <dbReference type="ARBA" id="ARBA00023136"/>
    </source>
</evidence>
<dbReference type="PANTHER" id="PTHR42770:SF7">
    <property type="entry name" value="MEMBRANE PROTEIN"/>
    <property type="match status" value="1"/>
</dbReference>
<name>A0ABM8H4K0_9MICO</name>
<evidence type="ECO:0000256" key="5">
    <source>
        <dbReference type="SAM" id="Phobius"/>
    </source>
</evidence>
<feature type="transmembrane region" description="Helical" evidence="5">
    <location>
        <begin position="322"/>
        <end position="344"/>
    </location>
</feature>
<evidence type="ECO:0000256" key="1">
    <source>
        <dbReference type="ARBA" id="ARBA00004141"/>
    </source>
</evidence>
<keyword evidence="4 5" id="KW-0472">Membrane</keyword>
<feature type="transmembrane region" description="Helical" evidence="5">
    <location>
        <begin position="125"/>
        <end position="150"/>
    </location>
</feature>
<evidence type="ECO:0000256" key="2">
    <source>
        <dbReference type="ARBA" id="ARBA00022692"/>
    </source>
</evidence>
<dbReference type="EMBL" id="AP027734">
    <property type="protein sequence ID" value="BDZ55656.1"/>
    <property type="molecule type" value="Genomic_DNA"/>
</dbReference>
<dbReference type="Proteomes" id="UP001321477">
    <property type="component" value="Chromosome"/>
</dbReference>
<reference evidence="8" key="1">
    <citation type="journal article" date="2019" name="Int. J. Syst. Evol. Microbiol.">
        <title>The Global Catalogue of Microorganisms (GCM) 10K type strain sequencing project: providing services to taxonomists for standard genome sequencing and annotation.</title>
        <authorList>
            <consortium name="The Broad Institute Genomics Platform"/>
            <consortium name="The Broad Institute Genome Sequencing Center for Infectious Disease"/>
            <person name="Wu L."/>
            <person name="Ma J."/>
        </authorList>
    </citation>
    <scope>NUCLEOTIDE SEQUENCE [LARGE SCALE GENOMIC DNA]</scope>
    <source>
        <strain evidence="8">NBRC 109019</strain>
    </source>
</reference>
<evidence type="ECO:0000256" key="3">
    <source>
        <dbReference type="ARBA" id="ARBA00022989"/>
    </source>
</evidence>
<feature type="transmembrane region" description="Helical" evidence="5">
    <location>
        <begin position="226"/>
        <end position="249"/>
    </location>
</feature>
<gene>
    <name evidence="7" type="ORF">GCM10025870_27290</name>
</gene>
<feature type="transmembrane region" description="Helical" evidence="5">
    <location>
        <begin position="270"/>
        <end position="294"/>
    </location>
</feature>
<keyword evidence="2 5" id="KW-0812">Transmembrane</keyword>
<feature type="transmembrane region" description="Helical" evidence="5">
    <location>
        <begin position="365"/>
        <end position="384"/>
    </location>
</feature>
<evidence type="ECO:0000259" key="6">
    <source>
        <dbReference type="Pfam" id="PF00324"/>
    </source>
</evidence>
<dbReference type="Gene3D" id="1.20.1740.10">
    <property type="entry name" value="Amino acid/polyamine transporter I"/>
    <property type="match status" value="1"/>
</dbReference>
<feature type="transmembrane region" description="Helical" evidence="5">
    <location>
        <begin position="182"/>
        <end position="206"/>
    </location>
</feature>
<feature type="transmembrane region" description="Helical" evidence="5">
    <location>
        <begin position="390"/>
        <end position="409"/>
    </location>
</feature>
<dbReference type="PANTHER" id="PTHR42770">
    <property type="entry name" value="AMINO ACID TRANSPORTER-RELATED"/>
    <property type="match status" value="1"/>
</dbReference>
<evidence type="ECO:0000313" key="7">
    <source>
        <dbReference type="EMBL" id="BDZ55656.1"/>
    </source>
</evidence>
<proteinExistence type="predicted"/>
<evidence type="ECO:0000313" key="8">
    <source>
        <dbReference type="Proteomes" id="UP001321477"/>
    </source>
</evidence>
<organism evidence="7 8">
    <name type="scientific">Agromyces marinus</name>
    <dbReference type="NCBI Taxonomy" id="1389020"/>
    <lineage>
        <taxon>Bacteria</taxon>
        <taxon>Bacillati</taxon>
        <taxon>Actinomycetota</taxon>
        <taxon>Actinomycetes</taxon>
        <taxon>Micrococcales</taxon>
        <taxon>Microbacteriaceae</taxon>
        <taxon>Agromyces</taxon>
    </lineage>
</organism>
<dbReference type="InterPro" id="IPR004841">
    <property type="entry name" value="AA-permease/SLC12A_dom"/>
</dbReference>
<sequence>MDAGAWSELMASILGADAGTEPLPFTVVPYRAIVTATPSPHGRLTRRLGVRDAVAIGLAAMIGAGVFAVWAPAAGAAGDWLLAGLAIAAVIAFANAGSTAQLAVRYPESGGAYRYGRERLGAWPGFLAGWGFVIGKTASCAAMALTAAAYLVPGTWQKPVAIIAVVVLVAVNLLGVTRTAGVASIIVSAVVAVLVVVVAAGVAVIAADGWGGAASVDGLTAADGPVPPVAGAYGVLQAAALLFFAFAGYARIATLGEEVRDPARTIPRAIGIAFAVVVTVYAAVGAAALGALGANGLVESSAPLVDVVAAAGWVQAEPVVRVAAGVAALGSLLALIAGIGRTGLAMARDGELPRRLTAVHPRFGVPHVAEIATGIAVVVLVLAADLRGAIGFSSFGVLLYYLVANASALTQPATERIVPRWLSWLGAIGCVVLVVTLPPLSIAAGVAVFVVGAAVRGIRLARATRAGDDTRDAA</sequence>
<dbReference type="InterPro" id="IPR050367">
    <property type="entry name" value="APC_superfamily"/>
</dbReference>
<dbReference type="PIRSF" id="PIRSF006060">
    <property type="entry name" value="AA_transporter"/>
    <property type="match status" value="1"/>
</dbReference>
<feature type="domain" description="Amino acid permease/ SLC12A" evidence="6">
    <location>
        <begin position="53"/>
        <end position="452"/>
    </location>
</feature>